<keyword evidence="12" id="KW-1185">Reference proteome</keyword>
<dbReference type="Pfam" id="PF04290">
    <property type="entry name" value="DctQ"/>
    <property type="match status" value="1"/>
</dbReference>
<evidence type="ECO:0000256" key="1">
    <source>
        <dbReference type="ARBA" id="ARBA00004429"/>
    </source>
</evidence>
<feature type="transmembrane region" description="Helical" evidence="9">
    <location>
        <begin position="12"/>
        <end position="33"/>
    </location>
</feature>
<evidence type="ECO:0000256" key="6">
    <source>
        <dbReference type="ARBA" id="ARBA00022989"/>
    </source>
</evidence>
<evidence type="ECO:0000256" key="7">
    <source>
        <dbReference type="ARBA" id="ARBA00023136"/>
    </source>
</evidence>
<keyword evidence="2" id="KW-0813">Transport</keyword>
<dbReference type="PANTHER" id="PTHR35011">
    <property type="entry name" value="2,3-DIKETO-L-GULONATE TRAP TRANSPORTER SMALL PERMEASE PROTEIN YIAM"/>
    <property type="match status" value="1"/>
</dbReference>
<dbReference type="InterPro" id="IPR055348">
    <property type="entry name" value="DctQ"/>
</dbReference>
<name>A0ABT9YCU1_9BACI</name>
<evidence type="ECO:0000256" key="3">
    <source>
        <dbReference type="ARBA" id="ARBA00022475"/>
    </source>
</evidence>
<evidence type="ECO:0000256" key="2">
    <source>
        <dbReference type="ARBA" id="ARBA00022448"/>
    </source>
</evidence>
<keyword evidence="5 9" id="KW-0812">Transmembrane</keyword>
<evidence type="ECO:0000256" key="8">
    <source>
        <dbReference type="ARBA" id="ARBA00038436"/>
    </source>
</evidence>
<gene>
    <name evidence="11" type="ORF">J2S05_000443</name>
</gene>
<evidence type="ECO:0000256" key="5">
    <source>
        <dbReference type="ARBA" id="ARBA00022692"/>
    </source>
</evidence>
<dbReference type="RefSeq" id="WP_306979509.1">
    <property type="nucleotide sequence ID" value="NZ_JAUSUA010000001.1"/>
</dbReference>
<comment type="subcellular location">
    <subcellularLocation>
        <location evidence="1">Cell inner membrane</location>
        <topology evidence="1">Multi-pass membrane protein</topology>
    </subcellularLocation>
</comment>
<reference evidence="11 12" key="1">
    <citation type="submission" date="2023-07" db="EMBL/GenBank/DDBJ databases">
        <title>Genomic Encyclopedia of Type Strains, Phase IV (KMG-IV): sequencing the most valuable type-strain genomes for metagenomic binning, comparative biology and taxonomic classification.</title>
        <authorList>
            <person name="Goeker M."/>
        </authorList>
    </citation>
    <scope>NUCLEOTIDE SEQUENCE [LARGE SCALE GENOMIC DNA]</scope>
    <source>
        <strain evidence="11 12">DSM 19154</strain>
    </source>
</reference>
<proteinExistence type="inferred from homology"/>
<keyword evidence="7 9" id="KW-0472">Membrane</keyword>
<dbReference type="EMBL" id="JAUSUA010000001">
    <property type="protein sequence ID" value="MDQ0205669.1"/>
    <property type="molecule type" value="Genomic_DNA"/>
</dbReference>
<comment type="similarity">
    <text evidence="8">Belongs to the TRAP transporter small permease family.</text>
</comment>
<comment type="caution">
    <text evidence="11">The sequence shown here is derived from an EMBL/GenBank/DDBJ whole genome shotgun (WGS) entry which is preliminary data.</text>
</comment>
<evidence type="ECO:0000256" key="9">
    <source>
        <dbReference type="SAM" id="Phobius"/>
    </source>
</evidence>
<sequence>MRTAAKLDKLLNYLTIILFTSLLLVVVIQIMSRYLPYSAIWTEELSRYLFVYSITVAAPLAIRKNEFIKVDMLLMMLPEKTRRIYECVTYAIVAVFGIVLFITGIQFFQLGLEFSSPTIGFQMSYVYISVPILAFLIVLYSILFIIDQFTLPKSEGEQL</sequence>
<feature type="transmembrane region" description="Helical" evidence="9">
    <location>
        <begin position="45"/>
        <end position="62"/>
    </location>
</feature>
<accession>A0ABT9YCU1</accession>
<dbReference type="Proteomes" id="UP001225034">
    <property type="component" value="Unassembled WGS sequence"/>
</dbReference>
<keyword evidence="6 9" id="KW-1133">Transmembrane helix</keyword>
<organism evidence="11 12">
    <name type="scientific">Alkalicoccobacillus murimartini</name>
    <dbReference type="NCBI Taxonomy" id="171685"/>
    <lineage>
        <taxon>Bacteria</taxon>
        <taxon>Bacillati</taxon>
        <taxon>Bacillota</taxon>
        <taxon>Bacilli</taxon>
        <taxon>Bacillales</taxon>
        <taxon>Bacillaceae</taxon>
        <taxon>Alkalicoccobacillus</taxon>
    </lineage>
</organism>
<dbReference type="PANTHER" id="PTHR35011:SF2">
    <property type="entry name" value="2,3-DIKETO-L-GULONATE TRAP TRANSPORTER SMALL PERMEASE PROTEIN YIAM"/>
    <property type="match status" value="1"/>
</dbReference>
<evidence type="ECO:0000313" key="12">
    <source>
        <dbReference type="Proteomes" id="UP001225034"/>
    </source>
</evidence>
<evidence type="ECO:0000313" key="11">
    <source>
        <dbReference type="EMBL" id="MDQ0205669.1"/>
    </source>
</evidence>
<keyword evidence="4" id="KW-0997">Cell inner membrane</keyword>
<evidence type="ECO:0000259" key="10">
    <source>
        <dbReference type="Pfam" id="PF04290"/>
    </source>
</evidence>
<keyword evidence="3" id="KW-1003">Cell membrane</keyword>
<feature type="transmembrane region" description="Helical" evidence="9">
    <location>
        <begin position="83"/>
        <end position="105"/>
    </location>
</feature>
<evidence type="ECO:0000256" key="4">
    <source>
        <dbReference type="ARBA" id="ARBA00022519"/>
    </source>
</evidence>
<feature type="transmembrane region" description="Helical" evidence="9">
    <location>
        <begin position="125"/>
        <end position="146"/>
    </location>
</feature>
<protein>
    <submittedName>
        <fullName evidence="11">TRAP-type C4-dicarboxylate transport system permease small subunit</fullName>
    </submittedName>
</protein>
<feature type="domain" description="Tripartite ATP-independent periplasmic transporters DctQ component" evidence="10">
    <location>
        <begin position="22"/>
        <end position="149"/>
    </location>
</feature>
<dbReference type="InterPro" id="IPR007387">
    <property type="entry name" value="TRAP_DctQ"/>
</dbReference>